<dbReference type="Gene3D" id="1.10.10.10">
    <property type="entry name" value="Winged helix-like DNA-binding domain superfamily/Winged helix DNA-binding domain"/>
    <property type="match status" value="1"/>
</dbReference>
<dbReference type="EC" id="2.1.1.63" evidence="9"/>
<dbReference type="InterPro" id="IPR023546">
    <property type="entry name" value="MGMT"/>
</dbReference>
<keyword evidence="7 9" id="KW-0234">DNA repair</keyword>
<keyword evidence="3 9" id="KW-0963">Cytoplasm</keyword>
<dbReference type="FunFam" id="1.10.10.10:FF:000214">
    <property type="entry name" value="Methylated-DNA--protein-cysteine methyltransferase"/>
    <property type="match status" value="1"/>
</dbReference>
<evidence type="ECO:0000256" key="5">
    <source>
        <dbReference type="ARBA" id="ARBA00022679"/>
    </source>
</evidence>
<comment type="function">
    <text evidence="9">Involved in the cellular defense against the biological effects of O6-methylguanine (O6-MeG) and O4-methylthymine (O4-MeT) in DNA. Repairs the methylated nucleobase in DNA by stoichiometrically transferring the methyl group to a cysteine residue in the enzyme. This is a suicide reaction: the enzyme is irreversibly inactivated.</text>
</comment>
<comment type="catalytic activity">
    <reaction evidence="1 9">
        <text>a 4-O-methyl-thymidine in DNA + L-cysteinyl-[protein] = a thymidine in DNA + S-methyl-L-cysteinyl-[protein]</text>
        <dbReference type="Rhea" id="RHEA:53428"/>
        <dbReference type="Rhea" id="RHEA-COMP:10131"/>
        <dbReference type="Rhea" id="RHEA-COMP:10132"/>
        <dbReference type="Rhea" id="RHEA-COMP:13555"/>
        <dbReference type="Rhea" id="RHEA-COMP:13556"/>
        <dbReference type="ChEBI" id="CHEBI:29950"/>
        <dbReference type="ChEBI" id="CHEBI:82612"/>
        <dbReference type="ChEBI" id="CHEBI:137386"/>
        <dbReference type="ChEBI" id="CHEBI:137387"/>
        <dbReference type="EC" id="2.1.1.63"/>
    </reaction>
</comment>
<dbReference type="PROSITE" id="PS00374">
    <property type="entry name" value="MGMT"/>
    <property type="match status" value="1"/>
</dbReference>
<reference evidence="12" key="2">
    <citation type="journal article" date="2021" name="PeerJ">
        <title>Extensive microbial diversity within the chicken gut microbiome revealed by metagenomics and culture.</title>
        <authorList>
            <person name="Gilroy R."/>
            <person name="Ravi A."/>
            <person name="Getino M."/>
            <person name="Pursley I."/>
            <person name="Horton D.L."/>
            <person name="Alikhan N.F."/>
            <person name="Baker D."/>
            <person name="Gharbi K."/>
            <person name="Hall N."/>
            <person name="Watson M."/>
            <person name="Adriaenssens E.M."/>
            <person name="Foster-Nyarko E."/>
            <person name="Jarju S."/>
            <person name="Secka A."/>
            <person name="Antonio M."/>
            <person name="Oren A."/>
            <person name="Chaudhuri R.R."/>
            <person name="La Ragione R."/>
            <person name="Hildebrand F."/>
            <person name="Pallen M.J."/>
        </authorList>
    </citation>
    <scope>NUCLEOTIDE SEQUENCE</scope>
    <source>
        <strain evidence="12">1383</strain>
    </source>
</reference>
<comment type="similarity">
    <text evidence="2 9">Belongs to the MGMT family.</text>
</comment>
<feature type="domain" description="Methylguanine DNA methyltransferase ribonuclease-like" evidence="11">
    <location>
        <begin position="3"/>
        <end position="67"/>
    </location>
</feature>
<evidence type="ECO:0000313" key="13">
    <source>
        <dbReference type="Proteomes" id="UP000824161"/>
    </source>
</evidence>
<evidence type="ECO:0000256" key="1">
    <source>
        <dbReference type="ARBA" id="ARBA00001286"/>
    </source>
</evidence>
<dbReference type="InterPro" id="IPR001497">
    <property type="entry name" value="MethylDNA_cys_MeTrfase_AS"/>
</dbReference>
<dbReference type="Proteomes" id="UP000824161">
    <property type="component" value="Unassembled WGS sequence"/>
</dbReference>
<organism evidence="12 13">
    <name type="scientific">Candidatus Merdimorpha stercoravium</name>
    <dbReference type="NCBI Taxonomy" id="2840863"/>
    <lineage>
        <taxon>Bacteria</taxon>
        <taxon>Pseudomonadati</taxon>
        <taxon>Bacteroidota</taxon>
        <taxon>Flavobacteriia</taxon>
        <taxon>Flavobacteriales</taxon>
        <taxon>Candidatus Merdimorpha</taxon>
    </lineage>
</organism>
<proteinExistence type="inferred from homology"/>
<dbReference type="PANTHER" id="PTHR10815">
    <property type="entry name" value="METHYLATED-DNA--PROTEIN-CYSTEINE METHYLTRANSFERASE"/>
    <property type="match status" value="1"/>
</dbReference>
<dbReference type="GO" id="GO:0032259">
    <property type="term" value="P:methylation"/>
    <property type="evidence" value="ECO:0007669"/>
    <property type="project" value="UniProtKB-KW"/>
</dbReference>
<comment type="subcellular location">
    <subcellularLocation>
        <location evidence="9">Cytoplasm</location>
    </subcellularLocation>
</comment>
<dbReference type="HAMAP" id="MF_00772">
    <property type="entry name" value="OGT"/>
    <property type="match status" value="1"/>
</dbReference>
<dbReference type="Pfam" id="PF01035">
    <property type="entry name" value="DNA_binding_1"/>
    <property type="match status" value="1"/>
</dbReference>
<sequence length="157" mass="17140">MKYMHYFETPIGWMGAAEEDSRLVEVFFGRRPLSPGEVLQRTDLLAQTVAQLGEYFSGQRRQFDLPLGGQGSAFSRAVWQALLGIPYGQTRTYGQIAAQVGRPRASRAVGRACHLNPLVLVVPCHRVVGADGSLTGYAGGMAVKAFLLALEARSSRR</sequence>
<dbReference type="Gene3D" id="3.30.160.70">
    <property type="entry name" value="Methylated DNA-protein cysteine methyltransferase domain"/>
    <property type="match status" value="1"/>
</dbReference>
<dbReference type="InterPro" id="IPR036217">
    <property type="entry name" value="MethylDNA_cys_MeTrfase_DNAb"/>
</dbReference>
<dbReference type="EMBL" id="DVLY01000078">
    <property type="protein sequence ID" value="HIT97854.1"/>
    <property type="molecule type" value="Genomic_DNA"/>
</dbReference>
<evidence type="ECO:0000313" key="12">
    <source>
        <dbReference type="EMBL" id="HIT97854.1"/>
    </source>
</evidence>
<dbReference type="PANTHER" id="PTHR10815:SF5">
    <property type="entry name" value="METHYLATED-DNA--PROTEIN-CYSTEINE METHYLTRANSFERASE"/>
    <property type="match status" value="1"/>
</dbReference>
<evidence type="ECO:0000256" key="3">
    <source>
        <dbReference type="ARBA" id="ARBA00022490"/>
    </source>
</evidence>
<comment type="catalytic activity">
    <reaction evidence="8 9">
        <text>a 6-O-methyl-2'-deoxyguanosine in DNA + L-cysteinyl-[protein] = S-methyl-L-cysteinyl-[protein] + a 2'-deoxyguanosine in DNA</text>
        <dbReference type="Rhea" id="RHEA:24000"/>
        <dbReference type="Rhea" id="RHEA-COMP:10131"/>
        <dbReference type="Rhea" id="RHEA-COMP:10132"/>
        <dbReference type="Rhea" id="RHEA-COMP:11367"/>
        <dbReference type="Rhea" id="RHEA-COMP:11368"/>
        <dbReference type="ChEBI" id="CHEBI:29950"/>
        <dbReference type="ChEBI" id="CHEBI:82612"/>
        <dbReference type="ChEBI" id="CHEBI:85445"/>
        <dbReference type="ChEBI" id="CHEBI:85448"/>
        <dbReference type="EC" id="2.1.1.63"/>
    </reaction>
</comment>
<dbReference type="NCBIfam" id="TIGR00589">
    <property type="entry name" value="ogt"/>
    <property type="match status" value="1"/>
</dbReference>
<evidence type="ECO:0000256" key="2">
    <source>
        <dbReference type="ARBA" id="ARBA00008711"/>
    </source>
</evidence>
<evidence type="ECO:0000259" key="10">
    <source>
        <dbReference type="Pfam" id="PF01035"/>
    </source>
</evidence>
<dbReference type="InterPro" id="IPR036631">
    <property type="entry name" value="MGMT_N_sf"/>
</dbReference>
<accession>A0A9D1HA87</accession>
<dbReference type="InterPro" id="IPR036388">
    <property type="entry name" value="WH-like_DNA-bd_sf"/>
</dbReference>
<keyword evidence="5 9" id="KW-0808">Transferase</keyword>
<name>A0A9D1HA87_9FLAO</name>
<dbReference type="CDD" id="cd06445">
    <property type="entry name" value="ATase"/>
    <property type="match status" value="1"/>
</dbReference>
<gene>
    <name evidence="12" type="ORF">IAC44_03350</name>
</gene>
<feature type="domain" description="Methylated-DNA-[protein]-cysteine S-methyltransferase DNA binding" evidence="10">
    <location>
        <begin position="74"/>
        <end position="152"/>
    </location>
</feature>
<evidence type="ECO:0000256" key="7">
    <source>
        <dbReference type="ARBA" id="ARBA00023204"/>
    </source>
</evidence>
<dbReference type="AlphaFoldDB" id="A0A9D1HA87"/>
<dbReference type="InterPro" id="IPR008332">
    <property type="entry name" value="MethylG_MeTrfase_N"/>
</dbReference>
<evidence type="ECO:0000259" key="11">
    <source>
        <dbReference type="Pfam" id="PF02870"/>
    </source>
</evidence>
<dbReference type="SUPFAM" id="SSF46767">
    <property type="entry name" value="Methylated DNA-protein cysteine methyltransferase, C-terminal domain"/>
    <property type="match status" value="1"/>
</dbReference>
<dbReference type="GO" id="GO:0003908">
    <property type="term" value="F:methylated-DNA-[protein]-cysteine S-methyltransferase activity"/>
    <property type="evidence" value="ECO:0007669"/>
    <property type="project" value="UniProtKB-UniRule"/>
</dbReference>
<feature type="active site" description="Nucleophile; methyl group acceptor" evidence="9">
    <location>
        <position position="124"/>
    </location>
</feature>
<comment type="miscellaneous">
    <text evidence="9">This enzyme catalyzes only one turnover and therefore is not strictly catalytic. According to one definition, an enzyme is a biocatalyst that acts repeatedly and over many reaction cycles.</text>
</comment>
<reference evidence="12" key="1">
    <citation type="submission" date="2020-10" db="EMBL/GenBank/DDBJ databases">
        <authorList>
            <person name="Gilroy R."/>
        </authorList>
    </citation>
    <scope>NUCLEOTIDE SEQUENCE</scope>
    <source>
        <strain evidence="12">1383</strain>
    </source>
</reference>
<evidence type="ECO:0000256" key="8">
    <source>
        <dbReference type="ARBA" id="ARBA00049348"/>
    </source>
</evidence>
<evidence type="ECO:0000256" key="6">
    <source>
        <dbReference type="ARBA" id="ARBA00022763"/>
    </source>
</evidence>
<dbReference type="Pfam" id="PF02870">
    <property type="entry name" value="Methyltransf_1N"/>
    <property type="match status" value="1"/>
</dbReference>
<comment type="caution">
    <text evidence="12">The sequence shown here is derived from an EMBL/GenBank/DDBJ whole genome shotgun (WGS) entry which is preliminary data.</text>
</comment>
<dbReference type="GO" id="GO:0006307">
    <property type="term" value="P:DNA alkylation repair"/>
    <property type="evidence" value="ECO:0007669"/>
    <property type="project" value="UniProtKB-UniRule"/>
</dbReference>
<keyword evidence="6 9" id="KW-0227">DNA damage</keyword>
<dbReference type="GO" id="GO:0005737">
    <property type="term" value="C:cytoplasm"/>
    <property type="evidence" value="ECO:0007669"/>
    <property type="project" value="UniProtKB-SubCell"/>
</dbReference>
<evidence type="ECO:0000256" key="9">
    <source>
        <dbReference type="HAMAP-Rule" id="MF_00772"/>
    </source>
</evidence>
<protein>
    <recommendedName>
        <fullName evidence="9">Methylated-DNA--protein-cysteine methyltransferase</fullName>
        <ecNumber evidence="9">2.1.1.63</ecNumber>
    </recommendedName>
    <alternativeName>
        <fullName evidence="9">6-O-methylguanine-DNA methyltransferase</fullName>
        <shortName evidence="9">MGMT</shortName>
    </alternativeName>
    <alternativeName>
        <fullName evidence="9">O-6-methylguanine-DNA-alkyltransferase</fullName>
    </alternativeName>
</protein>
<evidence type="ECO:0000256" key="4">
    <source>
        <dbReference type="ARBA" id="ARBA00022603"/>
    </source>
</evidence>
<dbReference type="InterPro" id="IPR014048">
    <property type="entry name" value="MethylDNA_cys_MeTrfase_DNA-bd"/>
</dbReference>
<keyword evidence="4 9" id="KW-0489">Methyltransferase</keyword>
<dbReference type="SUPFAM" id="SSF53155">
    <property type="entry name" value="Methylated DNA-protein cysteine methyltransferase domain"/>
    <property type="match status" value="1"/>
</dbReference>